<accession>V2Y047</accession>
<protein>
    <submittedName>
        <fullName evidence="2">Uncharacterized protein</fullName>
    </submittedName>
</protein>
<sequence>MLQSMQINCEKSLVLAVFTLSFVVIYRSILIGLEDWTAFKDTKLGFQLLAALLPSLAISLNGLALGIRKKTVSKAYTKLKKFCAKVNVYYL</sequence>
<feature type="transmembrane region" description="Helical" evidence="1">
    <location>
        <begin position="12"/>
        <end position="33"/>
    </location>
</feature>
<keyword evidence="1" id="KW-1133">Transmembrane helix</keyword>
<keyword evidence="3" id="KW-1185">Reference proteome</keyword>
<dbReference type="AlphaFoldDB" id="V2Y047"/>
<name>V2Y047_9FIRM</name>
<reference evidence="2 3" key="1">
    <citation type="submission" date="2013-06" db="EMBL/GenBank/DDBJ databases">
        <authorList>
            <person name="Weinstock G."/>
            <person name="Sodergren E."/>
            <person name="Clifton S."/>
            <person name="Fulton L."/>
            <person name="Fulton B."/>
            <person name="Courtney L."/>
            <person name="Fronick C."/>
            <person name="Harrison M."/>
            <person name="Strong C."/>
            <person name="Farmer C."/>
            <person name="Delahaunty K."/>
            <person name="Markovic C."/>
            <person name="Hall O."/>
            <person name="Minx P."/>
            <person name="Tomlinson C."/>
            <person name="Mitreva M."/>
            <person name="Nelson J."/>
            <person name="Hou S."/>
            <person name="Wollam A."/>
            <person name="Pepin K.H."/>
            <person name="Johnson M."/>
            <person name="Bhonagiri V."/>
            <person name="Nash W.E."/>
            <person name="Warren W."/>
            <person name="Chinwalla A."/>
            <person name="Mardis E.R."/>
            <person name="Wilson R.K."/>
        </authorList>
    </citation>
    <scope>NUCLEOTIDE SEQUENCE [LARGE SCALE GENOMIC DNA]</scope>
    <source>
        <strain evidence="2 3">ATCC 51271</strain>
    </source>
</reference>
<proteinExistence type="predicted"/>
<keyword evidence="1" id="KW-0812">Transmembrane</keyword>
<keyword evidence="1" id="KW-0472">Membrane</keyword>
<dbReference type="EMBL" id="ACIL03000016">
    <property type="protein sequence ID" value="ESL02343.1"/>
    <property type="molecule type" value="Genomic_DNA"/>
</dbReference>
<evidence type="ECO:0000256" key="1">
    <source>
        <dbReference type="SAM" id="Phobius"/>
    </source>
</evidence>
<dbReference type="Proteomes" id="UP000018227">
    <property type="component" value="Unassembled WGS sequence"/>
</dbReference>
<dbReference type="HOGENOM" id="CLU_2421570_0_0_9"/>
<organism evidence="2 3">
    <name type="scientific">Catonella morbi ATCC 51271</name>
    <dbReference type="NCBI Taxonomy" id="592026"/>
    <lineage>
        <taxon>Bacteria</taxon>
        <taxon>Bacillati</taxon>
        <taxon>Bacillota</taxon>
        <taxon>Clostridia</taxon>
        <taxon>Lachnospirales</taxon>
        <taxon>Lachnospiraceae</taxon>
        <taxon>Catonella</taxon>
    </lineage>
</organism>
<feature type="transmembrane region" description="Helical" evidence="1">
    <location>
        <begin position="45"/>
        <end position="67"/>
    </location>
</feature>
<comment type="caution">
    <text evidence="2">The sequence shown here is derived from an EMBL/GenBank/DDBJ whole genome shotgun (WGS) entry which is preliminary data.</text>
</comment>
<evidence type="ECO:0000313" key="3">
    <source>
        <dbReference type="Proteomes" id="UP000018227"/>
    </source>
</evidence>
<gene>
    <name evidence="2" type="ORF">GCWU0000282_002477</name>
</gene>
<evidence type="ECO:0000313" key="2">
    <source>
        <dbReference type="EMBL" id="ESL02343.1"/>
    </source>
</evidence>